<dbReference type="Pfam" id="PF00071">
    <property type="entry name" value="Ras"/>
    <property type="match status" value="2"/>
</dbReference>
<dbReference type="NCBIfam" id="TIGR00231">
    <property type="entry name" value="small_GTP"/>
    <property type="match status" value="2"/>
</dbReference>
<feature type="region of interest" description="Disordered" evidence="5">
    <location>
        <begin position="188"/>
        <end position="214"/>
    </location>
</feature>
<evidence type="ECO:0000313" key="6">
    <source>
        <dbReference type="EMBL" id="CAF4010337.1"/>
    </source>
</evidence>
<comment type="caution">
    <text evidence="7">The sequence shown here is derived from an EMBL/GenBank/DDBJ whole genome shotgun (WGS) entry which is preliminary data.</text>
</comment>
<dbReference type="SMART" id="SM00173">
    <property type="entry name" value="RAS"/>
    <property type="match status" value="2"/>
</dbReference>
<evidence type="ECO:0000256" key="2">
    <source>
        <dbReference type="ARBA" id="ARBA00022741"/>
    </source>
</evidence>
<evidence type="ECO:0000256" key="1">
    <source>
        <dbReference type="ARBA" id="ARBA00004308"/>
    </source>
</evidence>
<evidence type="ECO:0000256" key="5">
    <source>
        <dbReference type="SAM" id="MobiDB-lite"/>
    </source>
</evidence>
<dbReference type="InterPro" id="IPR050227">
    <property type="entry name" value="Rab"/>
</dbReference>
<evidence type="ECO:0000256" key="4">
    <source>
        <dbReference type="ARBA" id="ARBA00023136"/>
    </source>
</evidence>
<keyword evidence="4" id="KW-0472">Membrane</keyword>
<protein>
    <submittedName>
        <fullName evidence="7">Uncharacterized protein</fullName>
    </submittedName>
</protein>
<accession>A0A820C0X8</accession>
<organism evidence="7 8">
    <name type="scientific">Rotaria magnacalcarata</name>
    <dbReference type="NCBI Taxonomy" id="392030"/>
    <lineage>
        <taxon>Eukaryota</taxon>
        <taxon>Metazoa</taxon>
        <taxon>Spiralia</taxon>
        <taxon>Gnathifera</taxon>
        <taxon>Rotifera</taxon>
        <taxon>Eurotatoria</taxon>
        <taxon>Bdelloidea</taxon>
        <taxon>Philodinida</taxon>
        <taxon>Philodinidae</taxon>
        <taxon>Rotaria</taxon>
    </lineage>
</organism>
<dbReference type="PANTHER" id="PTHR47977">
    <property type="entry name" value="RAS-RELATED PROTEIN RAB"/>
    <property type="match status" value="1"/>
</dbReference>
<dbReference type="SMART" id="SM00174">
    <property type="entry name" value="RHO"/>
    <property type="match status" value="2"/>
</dbReference>
<keyword evidence="2" id="KW-0547">Nucleotide-binding</keyword>
<dbReference type="AlphaFoldDB" id="A0A820C0X8"/>
<dbReference type="InterPro" id="IPR027417">
    <property type="entry name" value="P-loop_NTPase"/>
</dbReference>
<dbReference type="EMBL" id="CAJOBG010002491">
    <property type="protein sequence ID" value="CAF4010337.1"/>
    <property type="molecule type" value="Genomic_DNA"/>
</dbReference>
<dbReference type="PRINTS" id="PR00449">
    <property type="entry name" value="RASTRNSFRMNG"/>
</dbReference>
<dbReference type="FunFam" id="3.40.50.300:FF:000586">
    <property type="entry name" value="Rab family GTPase"/>
    <property type="match status" value="2"/>
</dbReference>
<evidence type="ECO:0000313" key="9">
    <source>
        <dbReference type="Proteomes" id="UP000663866"/>
    </source>
</evidence>
<dbReference type="SMART" id="SM00176">
    <property type="entry name" value="RAN"/>
    <property type="match status" value="2"/>
</dbReference>
<dbReference type="InterPro" id="IPR001806">
    <property type="entry name" value="Small_GTPase"/>
</dbReference>
<dbReference type="Proteomes" id="UP000663842">
    <property type="component" value="Unassembled WGS sequence"/>
</dbReference>
<dbReference type="Gene3D" id="3.40.50.300">
    <property type="entry name" value="P-loop containing nucleotide triphosphate hydrolases"/>
    <property type="match status" value="2"/>
</dbReference>
<feature type="compositionally biased region" description="Polar residues" evidence="5">
    <location>
        <begin position="198"/>
        <end position="207"/>
    </location>
</feature>
<comment type="subcellular location">
    <subcellularLocation>
        <location evidence="1">Endomembrane system</location>
    </subcellularLocation>
</comment>
<dbReference type="SMART" id="SM00175">
    <property type="entry name" value="RAB"/>
    <property type="match status" value="2"/>
</dbReference>
<dbReference type="Proteomes" id="UP000663866">
    <property type="component" value="Unassembled WGS sequence"/>
</dbReference>
<dbReference type="GO" id="GO:0012505">
    <property type="term" value="C:endomembrane system"/>
    <property type="evidence" value="ECO:0007669"/>
    <property type="project" value="UniProtKB-SubCell"/>
</dbReference>
<dbReference type="InterPro" id="IPR005225">
    <property type="entry name" value="Small_GTP-bd"/>
</dbReference>
<gene>
    <name evidence="6" type="ORF">OVN521_LOCUS15581</name>
    <name evidence="7" type="ORF">UXM345_LOCUS28019</name>
</gene>
<dbReference type="GO" id="GO:0005525">
    <property type="term" value="F:GTP binding"/>
    <property type="evidence" value="ECO:0007669"/>
    <property type="project" value="UniProtKB-KW"/>
</dbReference>
<sequence length="438" mass="49127">MAKPSEVCHFKILIIGESSVGKSSLMTRFVDETFQATFFPTIGVDFKVRTLLIDGYQCKVQIWDTAGQERFRVITTSYYRDAAGVLIVYDVTNGESFSRIRRWVDEINKYCDDNIAKVLVGNKDDSLSTEGNQSEKVVATSDAEQYARQMKLTFFETSAKDNKNVYEAFYAITRLALQRRLEARAKAQEMQHNDKTNDGISSQTVRLKTSKKSKKKDKKLNAACYMASSTKSLDPVQTFKILIIGDSGVGKSSLMVRFVDDIFTPAYITTIGVDFKMSTINVDGHQCRIQIWDTAGQERFRVITSTYYRGADGVIIVYDVTNGESFANLKDWITEMERHCDKTVPKILVGNKDDNDNELGKVVLTSDARAYAEQKVLPFFETSAKDNKNISEAFNEITRLALKRRLTQPNNGQTAAGGTRIAAKRTVISGGPKKCCTT</sequence>
<keyword evidence="9" id="KW-1185">Reference proteome</keyword>
<evidence type="ECO:0000313" key="7">
    <source>
        <dbReference type="EMBL" id="CAF4201309.1"/>
    </source>
</evidence>
<dbReference type="GO" id="GO:0003924">
    <property type="term" value="F:GTPase activity"/>
    <property type="evidence" value="ECO:0007669"/>
    <property type="project" value="InterPro"/>
</dbReference>
<dbReference type="CDD" id="cd00154">
    <property type="entry name" value="Rab"/>
    <property type="match status" value="2"/>
</dbReference>
<dbReference type="SUPFAM" id="SSF52540">
    <property type="entry name" value="P-loop containing nucleoside triphosphate hydrolases"/>
    <property type="match status" value="2"/>
</dbReference>
<evidence type="ECO:0000313" key="8">
    <source>
        <dbReference type="Proteomes" id="UP000663842"/>
    </source>
</evidence>
<dbReference type="PROSITE" id="PS51421">
    <property type="entry name" value="RAS"/>
    <property type="match status" value="2"/>
</dbReference>
<feature type="compositionally biased region" description="Basic and acidic residues" evidence="5">
    <location>
        <begin position="188"/>
        <end position="197"/>
    </location>
</feature>
<dbReference type="PROSITE" id="PS51419">
    <property type="entry name" value="RAB"/>
    <property type="match status" value="2"/>
</dbReference>
<dbReference type="EMBL" id="CAJOBF010006262">
    <property type="protein sequence ID" value="CAF4201309.1"/>
    <property type="molecule type" value="Genomic_DNA"/>
</dbReference>
<proteinExistence type="predicted"/>
<reference evidence="7" key="1">
    <citation type="submission" date="2021-02" db="EMBL/GenBank/DDBJ databases">
        <authorList>
            <person name="Nowell W R."/>
        </authorList>
    </citation>
    <scope>NUCLEOTIDE SEQUENCE</scope>
</reference>
<keyword evidence="3" id="KW-0342">GTP-binding</keyword>
<evidence type="ECO:0000256" key="3">
    <source>
        <dbReference type="ARBA" id="ARBA00023134"/>
    </source>
</evidence>
<name>A0A820C0X8_9BILA</name>
<dbReference type="PROSITE" id="PS51420">
    <property type="entry name" value="RHO"/>
    <property type="match status" value="2"/>
</dbReference>